<sequence>MDPPWVTKARGRGSYTRGRGRSSSSKTSGSSYGSSSSSPIIQRGGMSLVKLTSSSKEATSSIHLDDIPENNPLYAQLRAYLSQKQSDTFASVAKEEVDDIRSYERVGKKEMIFLIENSEIQRKEEPRKIFQRYLLNGLYFPGESYKTRLYYETILTNTCSVEFQHFSGYNTSENVYNFSKMIIKQIISIEDWGISSMKERQINLNKIPTNFTY</sequence>
<organism evidence="2 3">
    <name type="scientific">Solanum verrucosum</name>
    <dbReference type="NCBI Taxonomy" id="315347"/>
    <lineage>
        <taxon>Eukaryota</taxon>
        <taxon>Viridiplantae</taxon>
        <taxon>Streptophyta</taxon>
        <taxon>Embryophyta</taxon>
        <taxon>Tracheophyta</taxon>
        <taxon>Spermatophyta</taxon>
        <taxon>Magnoliopsida</taxon>
        <taxon>eudicotyledons</taxon>
        <taxon>Gunneridae</taxon>
        <taxon>Pentapetalae</taxon>
        <taxon>asterids</taxon>
        <taxon>lamiids</taxon>
        <taxon>Solanales</taxon>
        <taxon>Solanaceae</taxon>
        <taxon>Solanoideae</taxon>
        <taxon>Solaneae</taxon>
        <taxon>Solanum</taxon>
    </lineage>
</organism>
<dbReference type="AlphaFoldDB" id="A0AAF0ZMG7"/>
<name>A0AAF0ZMG7_SOLVR</name>
<proteinExistence type="predicted"/>
<dbReference type="Proteomes" id="UP001234989">
    <property type="component" value="Chromosome 8"/>
</dbReference>
<gene>
    <name evidence="2" type="ORF">MTR67_035614</name>
</gene>
<evidence type="ECO:0000256" key="1">
    <source>
        <dbReference type="SAM" id="MobiDB-lite"/>
    </source>
</evidence>
<keyword evidence="3" id="KW-1185">Reference proteome</keyword>
<protein>
    <submittedName>
        <fullName evidence="2">Uncharacterized protein</fullName>
    </submittedName>
</protein>
<evidence type="ECO:0000313" key="3">
    <source>
        <dbReference type="Proteomes" id="UP001234989"/>
    </source>
</evidence>
<feature type="compositionally biased region" description="Low complexity" evidence="1">
    <location>
        <begin position="12"/>
        <end position="38"/>
    </location>
</feature>
<dbReference type="EMBL" id="CP133619">
    <property type="protein sequence ID" value="WMV42229.1"/>
    <property type="molecule type" value="Genomic_DNA"/>
</dbReference>
<feature type="region of interest" description="Disordered" evidence="1">
    <location>
        <begin position="1"/>
        <end position="41"/>
    </location>
</feature>
<reference evidence="2" key="1">
    <citation type="submission" date="2023-08" db="EMBL/GenBank/DDBJ databases">
        <title>A de novo genome assembly of Solanum verrucosum Schlechtendal, a Mexican diploid species geographically isolated from the other diploid A-genome species in potato relatives.</title>
        <authorList>
            <person name="Hosaka K."/>
        </authorList>
    </citation>
    <scope>NUCLEOTIDE SEQUENCE</scope>
    <source>
        <tissue evidence="2">Young leaves</tissue>
    </source>
</reference>
<evidence type="ECO:0000313" key="2">
    <source>
        <dbReference type="EMBL" id="WMV42229.1"/>
    </source>
</evidence>
<accession>A0AAF0ZMG7</accession>